<dbReference type="InterPro" id="IPR011990">
    <property type="entry name" value="TPR-like_helical_dom_sf"/>
</dbReference>
<dbReference type="Pfam" id="PF12770">
    <property type="entry name" value="CHAT"/>
    <property type="match status" value="1"/>
</dbReference>
<protein>
    <submittedName>
        <fullName evidence="2">CHAT domain-containing protein</fullName>
    </submittedName>
</protein>
<dbReference type="InterPro" id="IPR024983">
    <property type="entry name" value="CHAT_dom"/>
</dbReference>
<evidence type="ECO:0000259" key="1">
    <source>
        <dbReference type="Pfam" id="PF12770"/>
    </source>
</evidence>
<sequence>MSNDAIGDLTIVPSDSNAPEVAEAQGQEMSTGFSFADAMLQEVKMAANIPALNTAIYLLRHAIHLLSSNGVESSNERQRLTDCLNIFASAFLTRFSYTGEFTDVLNALRLRRSANYKGMKAGSLDPELALTGFDIDGSETGDDVTDIIGCATTILSDFHASVDLSALETIISIHRETLERRPLSDPDLWRSLLAVSDALLLRATLCGCSEDLDEVVSLRWQAMQVQPNRVICVCAAMLTAPKPHLLIPQEQLEHTIRLFKASAHINESAMDSCISGNEFVQIFGLSGDGSDLNRGISHLEKAEHQLSWGHEKRLAVANNLAASLYKRFELNKNIADLDRAIELYGEVTALQRALANNPLAVQTTNSNPPLNTFTEQSGMQLRGQVDLGTSLAHLAAALEVRFEERRNMVDLDRGIASYSEALDLYERDDTSSPNPDAPSRSYLLHHLGQLLHKQFMQREDISVLDTVIELYREVLSLQPASDPEQSTLFSNLGDALDQRFTISGTTSELREAVEAHAKALKLLSPTNTKRDVFLSRLASCKYKQWTHLSQVADLDGSVELYREALALRPAPHPGREELLASLGKALRQRIDKRGDASDLDEDINVHSQLLSLRPPPHLSRKYALRSLATGLHKRCRVYGGSAQDLDKAIELQREGVSLMPEPDPDRGVYLDTLATLHSTRFTQRGDSADFDTAISLYLEAIASLSVTHFARDRPLGNLGAALAKRYDKTGNTHDLDRAIDFLRQALALRPAPHPDRADTLHNLSSLLGLRGRKNSDTDNISSAIALHREALELIEPTHPNRGGALSSFGAILATRFENSGDPADLENSLDMMRQSLDLVPEPSPNRGGLLTNYALNLIWNSKQAGALDEAVKLFQMASTYIYSSVFDRLDAATAWSREADRVGHKSALVAYRFAVGLLPQLAMLGLDIHARRSALGSRPARGLASNAANCAIRVGNMNLAVELLEGGRSVFWSQALRIRVPLDNLGRSHPKLAAEAKDILARLEEGSHSNLSRRSVLTPYSEEYRLLDEAAKSYGEVNVRWLETLGRIRQQKDFEHFLRPKPFENLRYAAFPGPVIILNASRSQCAALIITFDKDVQCLPLPKIPSVTALIMSEILRKQGLLGGPFIHPQVFDHLFRGEIDGDRSESELRLKCMLEDTPNLTSDDFLRFILTELWTSIAEPVLSALDLTKSRNPPRIWWCPTGPFSFLPIHAAGIYEEHNGDCLSDYVISSYAPTLGTLLDPPKPPDHAPHTFKMTAVIQPQTAGHSYLKYAKDELSKIRERVPQQWLTSLGYTTPVETPVEATVETALLHLQQSSIMHFACHGTQDAANPLDSGLVLTDGRLKISQIMKKSKESSSDAPQRQRMSLAFLSACETAKGDNELPDEAMHLAAALLFAGFRGVVGTMWSIADVDGPKIADAFYEHLFRGTDATSNPPSPPDLTKAAEALHVAVAGLRKEPNIALGRWVPFVHYGL</sequence>
<proteinExistence type="predicted"/>
<dbReference type="Gene3D" id="1.25.40.10">
    <property type="entry name" value="Tetratricopeptide repeat domain"/>
    <property type="match status" value="3"/>
</dbReference>
<feature type="domain" description="CHAT" evidence="1">
    <location>
        <begin position="1171"/>
        <end position="1472"/>
    </location>
</feature>
<name>A0AAD7K5R5_9AGAR</name>
<accession>A0AAD7K5R5</accession>
<comment type="caution">
    <text evidence="2">The sequence shown here is derived from an EMBL/GenBank/DDBJ whole genome shotgun (WGS) entry which is preliminary data.</text>
</comment>
<dbReference type="EMBL" id="JARKIB010000006">
    <property type="protein sequence ID" value="KAJ7778945.1"/>
    <property type="molecule type" value="Genomic_DNA"/>
</dbReference>
<dbReference type="Proteomes" id="UP001215598">
    <property type="component" value="Unassembled WGS sequence"/>
</dbReference>
<dbReference type="PANTHER" id="PTHR19959:SF119">
    <property type="entry name" value="FUNGAL LIPASE-LIKE DOMAIN-CONTAINING PROTEIN"/>
    <property type="match status" value="1"/>
</dbReference>
<evidence type="ECO:0000313" key="2">
    <source>
        <dbReference type="EMBL" id="KAJ7778945.1"/>
    </source>
</evidence>
<evidence type="ECO:0000313" key="3">
    <source>
        <dbReference type="Proteomes" id="UP001215598"/>
    </source>
</evidence>
<dbReference type="SUPFAM" id="SSF48452">
    <property type="entry name" value="TPR-like"/>
    <property type="match status" value="1"/>
</dbReference>
<reference evidence="2" key="1">
    <citation type="submission" date="2023-03" db="EMBL/GenBank/DDBJ databases">
        <title>Massive genome expansion in bonnet fungi (Mycena s.s.) driven by repeated elements and novel gene families across ecological guilds.</title>
        <authorList>
            <consortium name="Lawrence Berkeley National Laboratory"/>
            <person name="Harder C.B."/>
            <person name="Miyauchi S."/>
            <person name="Viragh M."/>
            <person name="Kuo A."/>
            <person name="Thoen E."/>
            <person name="Andreopoulos B."/>
            <person name="Lu D."/>
            <person name="Skrede I."/>
            <person name="Drula E."/>
            <person name="Henrissat B."/>
            <person name="Morin E."/>
            <person name="Kohler A."/>
            <person name="Barry K."/>
            <person name="LaButti K."/>
            <person name="Morin E."/>
            <person name="Salamov A."/>
            <person name="Lipzen A."/>
            <person name="Mereny Z."/>
            <person name="Hegedus B."/>
            <person name="Baldrian P."/>
            <person name="Stursova M."/>
            <person name="Weitz H."/>
            <person name="Taylor A."/>
            <person name="Grigoriev I.V."/>
            <person name="Nagy L.G."/>
            <person name="Martin F."/>
            <person name="Kauserud H."/>
        </authorList>
    </citation>
    <scope>NUCLEOTIDE SEQUENCE</scope>
    <source>
        <strain evidence="2">CBHHK182m</strain>
    </source>
</reference>
<dbReference type="SUPFAM" id="SSF81901">
    <property type="entry name" value="HCP-like"/>
    <property type="match status" value="1"/>
</dbReference>
<dbReference type="PANTHER" id="PTHR19959">
    <property type="entry name" value="KINESIN LIGHT CHAIN"/>
    <property type="match status" value="1"/>
</dbReference>
<organism evidence="2 3">
    <name type="scientific">Mycena metata</name>
    <dbReference type="NCBI Taxonomy" id="1033252"/>
    <lineage>
        <taxon>Eukaryota</taxon>
        <taxon>Fungi</taxon>
        <taxon>Dikarya</taxon>
        <taxon>Basidiomycota</taxon>
        <taxon>Agaricomycotina</taxon>
        <taxon>Agaricomycetes</taxon>
        <taxon>Agaricomycetidae</taxon>
        <taxon>Agaricales</taxon>
        <taxon>Marasmiineae</taxon>
        <taxon>Mycenaceae</taxon>
        <taxon>Mycena</taxon>
    </lineage>
</organism>
<gene>
    <name evidence="2" type="ORF">B0H16DRAFT_1448491</name>
</gene>
<keyword evidence="3" id="KW-1185">Reference proteome</keyword>